<dbReference type="EMBL" id="CABFNP030000115">
    <property type="protein sequence ID" value="CAI6013598.1"/>
    <property type="molecule type" value="Genomic_DNA"/>
</dbReference>
<accession>A0AA35LNF8</accession>
<dbReference type="Gene3D" id="3.90.180.10">
    <property type="entry name" value="Medium-chain alcohol dehydrogenases, catalytic domain"/>
    <property type="match status" value="1"/>
</dbReference>
<name>A0AA35LNF8_9HYPO</name>
<dbReference type="InterPro" id="IPR020843">
    <property type="entry name" value="ER"/>
</dbReference>
<evidence type="ECO:0000256" key="6">
    <source>
        <dbReference type="RuleBase" id="RU361277"/>
    </source>
</evidence>
<dbReference type="InterPro" id="IPR013149">
    <property type="entry name" value="ADH-like_C"/>
</dbReference>
<dbReference type="Pfam" id="PF00107">
    <property type="entry name" value="ADH_zinc_N"/>
    <property type="match status" value="1"/>
</dbReference>
<dbReference type="InterPro" id="IPR011032">
    <property type="entry name" value="GroES-like_sf"/>
</dbReference>
<protein>
    <recommendedName>
        <fullName evidence="7">Enoyl reductase (ER) domain-containing protein</fullName>
    </recommendedName>
</protein>
<evidence type="ECO:0000259" key="7">
    <source>
        <dbReference type="SMART" id="SM00829"/>
    </source>
</evidence>
<dbReference type="FunFam" id="3.40.50.720:FF:000003">
    <property type="entry name" value="S-(hydroxymethyl)glutathione dehydrogenase"/>
    <property type="match status" value="1"/>
</dbReference>
<dbReference type="PANTHER" id="PTHR43350">
    <property type="entry name" value="NAD-DEPENDENT ALCOHOL DEHYDROGENASE"/>
    <property type="match status" value="1"/>
</dbReference>
<evidence type="ECO:0000313" key="9">
    <source>
        <dbReference type="Proteomes" id="UP001160390"/>
    </source>
</evidence>
<dbReference type="InterPro" id="IPR013154">
    <property type="entry name" value="ADH-like_N"/>
</dbReference>
<organism evidence="8 9">
    <name type="scientific">Clonostachys chloroleuca</name>
    <dbReference type="NCBI Taxonomy" id="1926264"/>
    <lineage>
        <taxon>Eukaryota</taxon>
        <taxon>Fungi</taxon>
        <taxon>Dikarya</taxon>
        <taxon>Ascomycota</taxon>
        <taxon>Pezizomycotina</taxon>
        <taxon>Sordariomycetes</taxon>
        <taxon>Hypocreomycetidae</taxon>
        <taxon>Hypocreales</taxon>
        <taxon>Bionectriaceae</taxon>
        <taxon>Clonostachys</taxon>
    </lineage>
</organism>
<evidence type="ECO:0000256" key="5">
    <source>
        <dbReference type="ARBA" id="ARBA00023002"/>
    </source>
</evidence>
<dbReference type="InterPro" id="IPR002328">
    <property type="entry name" value="ADH_Zn_CS"/>
</dbReference>
<evidence type="ECO:0000256" key="1">
    <source>
        <dbReference type="ARBA" id="ARBA00001947"/>
    </source>
</evidence>
<comment type="caution">
    <text evidence="8">The sequence shown here is derived from an EMBL/GenBank/DDBJ whole genome shotgun (WGS) entry which is preliminary data.</text>
</comment>
<comment type="cofactor">
    <cofactor evidence="1 6">
        <name>Zn(2+)</name>
        <dbReference type="ChEBI" id="CHEBI:29105"/>
    </cofactor>
</comment>
<dbReference type="PROSITE" id="PS00059">
    <property type="entry name" value="ADH_ZINC"/>
    <property type="match status" value="1"/>
</dbReference>
<dbReference type="AlphaFoldDB" id="A0AA35LNF8"/>
<dbReference type="Gene3D" id="3.40.50.720">
    <property type="entry name" value="NAD(P)-binding Rossmann-like Domain"/>
    <property type="match status" value="1"/>
</dbReference>
<reference evidence="8" key="1">
    <citation type="submission" date="2023-01" db="EMBL/GenBank/DDBJ databases">
        <authorList>
            <person name="Piombo E."/>
        </authorList>
    </citation>
    <scope>NUCLEOTIDE SEQUENCE</scope>
</reference>
<dbReference type="SUPFAM" id="SSF51735">
    <property type="entry name" value="NAD(P)-binding Rossmann-fold domains"/>
    <property type="match status" value="1"/>
</dbReference>
<dbReference type="Proteomes" id="UP001160390">
    <property type="component" value="Unassembled WGS sequence"/>
</dbReference>
<comment type="similarity">
    <text evidence="2 6">Belongs to the zinc-containing alcohol dehydrogenase family.</text>
</comment>
<dbReference type="SMART" id="SM00829">
    <property type="entry name" value="PKS_ER"/>
    <property type="match status" value="1"/>
</dbReference>
<dbReference type="SUPFAM" id="SSF50129">
    <property type="entry name" value="GroES-like"/>
    <property type="match status" value="1"/>
</dbReference>
<dbReference type="GO" id="GO:0016491">
    <property type="term" value="F:oxidoreductase activity"/>
    <property type="evidence" value="ECO:0007669"/>
    <property type="project" value="UniProtKB-KW"/>
</dbReference>
<dbReference type="CDD" id="cd08278">
    <property type="entry name" value="benzyl_alcohol_DH"/>
    <property type="match status" value="1"/>
</dbReference>
<dbReference type="InterPro" id="IPR036291">
    <property type="entry name" value="NAD(P)-bd_dom_sf"/>
</dbReference>
<feature type="domain" description="Enoyl reductase (ER)" evidence="7">
    <location>
        <begin position="17"/>
        <end position="384"/>
    </location>
</feature>
<dbReference type="GO" id="GO:0008270">
    <property type="term" value="F:zinc ion binding"/>
    <property type="evidence" value="ECO:0007669"/>
    <property type="project" value="InterPro"/>
</dbReference>
<sequence length="406" mass="42948">MPYPCRAIVTSAPSSDGQPSFVLENLSLRDLRDDECLIEVVATGLCHTDIAIAARPNGVFPRVLGHEGSGYIRKIGAKVGANTVPPTAPLREGDPVLLSVAFCGRCTSCQSGHPAYCVSSFELCFNDCGPAYTRGTEFAEGDGGPVAGGFFGQSSLGNLAVVKENCIVNMSGVVKDREELKLFAPLGCGFQTGAATVSILAQAKPSDSVAIIGLGGVGLASIMAAKIIGCKQIIAIDRVEEKLRRAKELGATVLINNEKYPAGLSEAVRTATNGAGSSITIDTTGALPVIQQALDMTSVLGKMVLLGMSGASIQVDITKFKMTGKTLLGSVQGDAVASVYVPRMIQWYREGLFPIDRLIKFYRAEDVNLALEEMKVGKTVKPVILWEKNQNVKTGELPVEMEVYLG</sequence>
<keyword evidence="5" id="KW-0560">Oxidoreductase</keyword>
<evidence type="ECO:0000256" key="2">
    <source>
        <dbReference type="ARBA" id="ARBA00008072"/>
    </source>
</evidence>
<keyword evidence="9" id="KW-1185">Reference proteome</keyword>
<evidence type="ECO:0000256" key="3">
    <source>
        <dbReference type="ARBA" id="ARBA00022723"/>
    </source>
</evidence>
<evidence type="ECO:0000256" key="4">
    <source>
        <dbReference type="ARBA" id="ARBA00022833"/>
    </source>
</evidence>
<keyword evidence="3 6" id="KW-0479">Metal-binding</keyword>
<evidence type="ECO:0000313" key="8">
    <source>
        <dbReference type="EMBL" id="CAI6013598.1"/>
    </source>
</evidence>
<keyword evidence="4 6" id="KW-0862">Zinc</keyword>
<dbReference type="PANTHER" id="PTHR43350:SF2">
    <property type="entry name" value="GROES-LIKE ZINC-BINDING ALCOHOL DEHYDROGENASE FAMILY PROTEIN"/>
    <property type="match status" value="1"/>
</dbReference>
<gene>
    <name evidence="8" type="ORF">CCHLO57077_00019114</name>
</gene>
<proteinExistence type="inferred from homology"/>
<dbReference type="Pfam" id="PF08240">
    <property type="entry name" value="ADH_N"/>
    <property type="match status" value="1"/>
</dbReference>